<dbReference type="GO" id="GO:0000398">
    <property type="term" value="P:mRNA splicing, via spliceosome"/>
    <property type="evidence" value="ECO:0007669"/>
    <property type="project" value="TreeGrafter"/>
</dbReference>
<comment type="similarity">
    <text evidence="2">Belongs to the CWC22 family.</text>
</comment>
<dbReference type="Gene3D" id="1.25.40.180">
    <property type="match status" value="1"/>
</dbReference>
<evidence type="ECO:0000256" key="5">
    <source>
        <dbReference type="ARBA" id="ARBA00023242"/>
    </source>
</evidence>
<evidence type="ECO:0000256" key="4">
    <source>
        <dbReference type="ARBA" id="ARBA00023187"/>
    </source>
</evidence>
<keyword evidence="3" id="KW-0507">mRNA processing</keyword>
<dbReference type="Pfam" id="PF02847">
    <property type="entry name" value="MA3"/>
    <property type="match status" value="1"/>
</dbReference>
<evidence type="ECO:0000256" key="1">
    <source>
        <dbReference type="ARBA" id="ARBA00004324"/>
    </source>
</evidence>
<keyword evidence="4" id="KW-0508">mRNA splicing</keyword>
<feature type="domain" description="MI" evidence="9">
    <location>
        <begin position="401"/>
        <end position="517"/>
    </location>
</feature>
<dbReference type="InterPro" id="IPR003891">
    <property type="entry name" value="Initiation_fac_eIF4g_MI"/>
</dbReference>
<dbReference type="SUPFAM" id="SSF48371">
    <property type="entry name" value="ARM repeat"/>
    <property type="match status" value="1"/>
</dbReference>
<feature type="compositionally biased region" description="Basic residues" evidence="8">
    <location>
        <begin position="10"/>
        <end position="23"/>
    </location>
</feature>
<feature type="compositionally biased region" description="Basic and acidic residues" evidence="8">
    <location>
        <begin position="29"/>
        <end position="63"/>
    </location>
</feature>
<dbReference type="Pfam" id="PF02854">
    <property type="entry name" value="MIF4G"/>
    <property type="match status" value="1"/>
</dbReference>
<feature type="region of interest" description="Disordered" evidence="8">
    <location>
        <begin position="1"/>
        <end position="64"/>
    </location>
</feature>
<feature type="compositionally biased region" description="Low complexity" evidence="8">
    <location>
        <begin position="613"/>
        <end position="636"/>
    </location>
</feature>
<dbReference type="InterPro" id="IPR016024">
    <property type="entry name" value="ARM-type_fold"/>
</dbReference>
<feature type="compositionally biased region" description="Basic residues" evidence="8">
    <location>
        <begin position="642"/>
        <end position="658"/>
    </location>
</feature>
<evidence type="ECO:0000256" key="6">
    <source>
        <dbReference type="ARBA" id="ARBA00078696"/>
    </source>
</evidence>
<gene>
    <name evidence="10" type="ORF">DdX_08104</name>
</gene>
<reference evidence="10" key="1">
    <citation type="submission" date="2022-01" db="EMBL/GenBank/DDBJ databases">
        <title>Genome Sequence Resource for Two Populations of Ditylenchus destructor, the Migratory Endoparasitic Phytonematode.</title>
        <authorList>
            <person name="Zhang H."/>
            <person name="Lin R."/>
            <person name="Xie B."/>
        </authorList>
    </citation>
    <scope>NUCLEOTIDE SEQUENCE</scope>
    <source>
        <strain evidence="10">BazhouSP</strain>
    </source>
</reference>
<dbReference type="GO" id="GO:0071013">
    <property type="term" value="C:catalytic step 2 spliceosome"/>
    <property type="evidence" value="ECO:0007669"/>
    <property type="project" value="TreeGrafter"/>
</dbReference>
<dbReference type="GO" id="GO:0003723">
    <property type="term" value="F:RNA binding"/>
    <property type="evidence" value="ECO:0007669"/>
    <property type="project" value="InterPro"/>
</dbReference>
<dbReference type="GO" id="GO:0016607">
    <property type="term" value="C:nuclear speck"/>
    <property type="evidence" value="ECO:0007669"/>
    <property type="project" value="UniProtKB-SubCell"/>
</dbReference>
<keyword evidence="5" id="KW-0539">Nucleus</keyword>
<dbReference type="FunFam" id="1.25.40.180:FF:000004">
    <property type="entry name" value="pre-mRNA-splicing factor CWC22 homolog"/>
    <property type="match status" value="1"/>
</dbReference>
<dbReference type="PANTHER" id="PTHR18034">
    <property type="entry name" value="CELL CYCLE CONTROL PROTEIN CWF22-RELATED"/>
    <property type="match status" value="1"/>
</dbReference>
<feature type="compositionally biased region" description="Acidic residues" evidence="8">
    <location>
        <begin position="354"/>
        <end position="381"/>
    </location>
</feature>
<evidence type="ECO:0000256" key="8">
    <source>
        <dbReference type="SAM" id="MobiDB-lite"/>
    </source>
</evidence>
<evidence type="ECO:0000256" key="3">
    <source>
        <dbReference type="ARBA" id="ARBA00022664"/>
    </source>
</evidence>
<evidence type="ECO:0000256" key="2">
    <source>
        <dbReference type="ARBA" id="ARBA00006856"/>
    </source>
</evidence>
<evidence type="ECO:0000256" key="7">
    <source>
        <dbReference type="ARBA" id="ARBA00081621"/>
    </source>
</evidence>
<dbReference type="AlphaFoldDB" id="A0AAD4R7G7"/>
<organism evidence="10 11">
    <name type="scientific">Ditylenchus destructor</name>
    <dbReference type="NCBI Taxonomy" id="166010"/>
    <lineage>
        <taxon>Eukaryota</taxon>
        <taxon>Metazoa</taxon>
        <taxon>Ecdysozoa</taxon>
        <taxon>Nematoda</taxon>
        <taxon>Chromadorea</taxon>
        <taxon>Rhabditida</taxon>
        <taxon>Tylenchina</taxon>
        <taxon>Tylenchomorpha</taxon>
        <taxon>Sphaerularioidea</taxon>
        <taxon>Anguinidae</taxon>
        <taxon>Anguininae</taxon>
        <taxon>Ditylenchus</taxon>
    </lineage>
</organism>
<dbReference type="InterPro" id="IPR050781">
    <property type="entry name" value="CWC22_splicing_factor"/>
</dbReference>
<dbReference type="InterPro" id="IPR003890">
    <property type="entry name" value="MIF4G-like_typ-3"/>
</dbReference>
<feature type="region of interest" description="Disordered" evidence="8">
    <location>
        <begin position="602"/>
        <end position="658"/>
    </location>
</feature>
<comment type="subcellular location">
    <subcellularLocation>
        <location evidence="1">Nucleus speckle</location>
    </subcellularLocation>
</comment>
<dbReference type="PROSITE" id="PS51366">
    <property type="entry name" value="MI"/>
    <property type="match status" value="1"/>
</dbReference>
<dbReference type="EMBL" id="JAKKPZ010000012">
    <property type="protein sequence ID" value="KAI1714836.1"/>
    <property type="molecule type" value="Genomic_DNA"/>
</dbReference>
<name>A0AAD4R7G7_9BILA</name>
<dbReference type="SMART" id="SM00543">
    <property type="entry name" value="MIF4G"/>
    <property type="match status" value="1"/>
</dbReference>
<evidence type="ECO:0000313" key="10">
    <source>
        <dbReference type="EMBL" id="KAI1714836.1"/>
    </source>
</evidence>
<sequence length="658" mass="75904">MKRSSSKDRTRSRKSPRQSPKRPRAVDLNQRDEESFRERQELDGWVEKEVRKDTNQEPAKPADDLSLTRAGNAYIPPAKLRMMMQQQNADKNSEAYQRMNWDRLKKKIHGQVNRVNVANIVDVVRTLLQENVMRGKGILARSIIQAQSFSPTFSHVFAALVSIINSKFPNIGELVLRRLIIQFKRAFRRNDKEACVIVARFLAHLANQRVAHEVVVLEILVLLMQNPTDDSIEVTVTLLKECGMMLQKITPKGLTAIFERLRAILNDCDSIEPRTQYMIETIFHIRKMKFEGYPIMPEELDLIDEDDQVIHLMELNPDDGKPYDPELNLNIFKYDPEFEKTEAEYEEIRNEIIGDAEDSDEEEQGGEGGGEGDDEEGDEPMEVQPTGHTTIIDMTEQDLVAFRRNVYLTIQSSLDFQEAAHKLIKNELKPKLESELCHMIVDCCAQQRTYERFYGLLSERFCKLRREFQEAFEKICRDTYNAIHRFDITKLRNMAKLIAHLLATDAVNWEVLSEIRLTETDTTSSGRIYIKILFQELVEIMSLVKVYERTVDPTLQTAFEGIFPRDHPKNSRFAINFFSLIGLGGLTLDLREFLNKKAKAIKKEEVEEKEESSSSSSSSSSESESSSESSSPSTKSSESEKRRKRKKTHKKKKSHKKK</sequence>
<feature type="region of interest" description="Disordered" evidence="8">
    <location>
        <begin position="351"/>
        <end position="390"/>
    </location>
</feature>
<proteinExistence type="inferred from homology"/>
<comment type="caution">
    <text evidence="10">The sequence shown here is derived from an EMBL/GenBank/DDBJ whole genome shotgun (WGS) entry which is preliminary data.</text>
</comment>
<dbReference type="SMART" id="SM00544">
    <property type="entry name" value="MA3"/>
    <property type="match status" value="1"/>
</dbReference>
<protein>
    <recommendedName>
        <fullName evidence="6">Lethal protein 858</fullName>
    </recommendedName>
    <alternativeName>
        <fullName evidence="7">Nucampholin</fullName>
    </alternativeName>
</protein>
<evidence type="ECO:0000313" key="11">
    <source>
        <dbReference type="Proteomes" id="UP001201812"/>
    </source>
</evidence>
<dbReference type="Proteomes" id="UP001201812">
    <property type="component" value="Unassembled WGS sequence"/>
</dbReference>
<evidence type="ECO:0000259" key="9">
    <source>
        <dbReference type="PROSITE" id="PS51366"/>
    </source>
</evidence>
<keyword evidence="11" id="KW-1185">Reference proteome</keyword>
<dbReference type="PANTHER" id="PTHR18034:SF3">
    <property type="entry name" value="PRE-MRNA-SPLICING FACTOR CWC22 HOMOLOG"/>
    <property type="match status" value="1"/>
</dbReference>
<accession>A0AAD4R7G7</accession>